<dbReference type="AlphaFoldDB" id="A0A8S4QPU8"/>
<dbReference type="InterPro" id="IPR016035">
    <property type="entry name" value="Acyl_Trfase/lysoPLipase"/>
</dbReference>
<dbReference type="PANTHER" id="PTHR32176:SF92">
    <property type="entry name" value="XYLOSE ISOMERASE"/>
    <property type="match status" value="1"/>
</dbReference>
<dbReference type="Proteomes" id="UP000838756">
    <property type="component" value="Unassembled WGS sequence"/>
</dbReference>
<comment type="similarity">
    <text evidence="1">Belongs to the patatin family.</text>
</comment>
<dbReference type="PROSITE" id="PS51635">
    <property type="entry name" value="PNPLA"/>
    <property type="match status" value="1"/>
</dbReference>
<dbReference type="InterPro" id="IPR002641">
    <property type="entry name" value="PNPLA_dom"/>
</dbReference>
<dbReference type="Gene3D" id="3.40.1090.10">
    <property type="entry name" value="Cytosolic phospholipase A2 catalytic domain"/>
    <property type="match status" value="1"/>
</dbReference>
<feature type="short sequence motif" description="GXGXXG" evidence="3">
    <location>
        <begin position="349"/>
        <end position="354"/>
    </location>
</feature>
<comment type="caution">
    <text evidence="5">The sequence shown here is derived from an EMBL/GenBank/DDBJ whole genome shotgun (WGS) entry which is preliminary data.</text>
</comment>
<dbReference type="Pfam" id="PF01734">
    <property type="entry name" value="Patatin"/>
    <property type="match status" value="1"/>
</dbReference>
<feature type="active site" description="Proton acceptor" evidence="3">
    <location>
        <position position="515"/>
    </location>
</feature>
<dbReference type="GO" id="GO:0004620">
    <property type="term" value="F:phospholipase activity"/>
    <property type="evidence" value="ECO:0007669"/>
    <property type="project" value="TreeGrafter"/>
</dbReference>
<feature type="short sequence motif" description="DGA/G" evidence="3">
    <location>
        <begin position="515"/>
        <end position="517"/>
    </location>
</feature>
<dbReference type="Pfam" id="PF05954">
    <property type="entry name" value="Phage_GPD"/>
    <property type="match status" value="1"/>
</dbReference>
<keyword evidence="3" id="KW-0378">Hydrolase</keyword>
<gene>
    <name evidence="5" type="primary">jg27279</name>
    <name evidence="5" type="ORF">PAEG_LOCUS3202</name>
</gene>
<dbReference type="OrthoDB" id="10049552at2759"/>
<evidence type="ECO:0000259" key="4">
    <source>
        <dbReference type="PROSITE" id="PS51635"/>
    </source>
</evidence>
<dbReference type="GO" id="GO:0016042">
    <property type="term" value="P:lipid catabolic process"/>
    <property type="evidence" value="ECO:0007669"/>
    <property type="project" value="UniProtKB-UniRule"/>
</dbReference>
<dbReference type="GO" id="GO:0047372">
    <property type="term" value="F:monoacylglycerol lipase activity"/>
    <property type="evidence" value="ECO:0007669"/>
    <property type="project" value="TreeGrafter"/>
</dbReference>
<protein>
    <submittedName>
        <fullName evidence="5">Jg27279 protein</fullName>
    </submittedName>
</protein>
<reference evidence="5" key="1">
    <citation type="submission" date="2022-03" db="EMBL/GenBank/DDBJ databases">
        <authorList>
            <person name="Lindestad O."/>
        </authorList>
    </citation>
    <scope>NUCLEOTIDE SEQUENCE</scope>
</reference>
<organism evidence="5 6">
    <name type="scientific">Pararge aegeria aegeria</name>
    <dbReference type="NCBI Taxonomy" id="348720"/>
    <lineage>
        <taxon>Eukaryota</taxon>
        <taxon>Metazoa</taxon>
        <taxon>Ecdysozoa</taxon>
        <taxon>Arthropoda</taxon>
        <taxon>Hexapoda</taxon>
        <taxon>Insecta</taxon>
        <taxon>Pterygota</taxon>
        <taxon>Neoptera</taxon>
        <taxon>Endopterygota</taxon>
        <taxon>Lepidoptera</taxon>
        <taxon>Glossata</taxon>
        <taxon>Ditrysia</taxon>
        <taxon>Papilionoidea</taxon>
        <taxon>Nymphalidae</taxon>
        <taxon>Satyrinae</taxon>
        <taxon>Satyrini</taxon>
        <taxon>Parargina</taxon>
        <taxon>Pararge</taxon>
    </lineage>
</organism>
<feature type="domain" description="PNPLA" evidence="4">
    <location>
        <begin position="345"/>
        <end position="528"/>
    </location>
</feature>
<feature type="active site" description="Nucleophile" evidence="3">
    <location>
        <position position="383"/>
    </location>
</feature>
<dbReference type="SUPFAM" id="SSF52151">
    <property type="entry name" value="FabD/lysophospholipase-like"/>
    <property type="match status" value="1"/>
</dbReference>
<evidence type="ECO:0000313" key="6">
    <source>
        <dbReference type="Proteomes" id="UP000838756"/>
    </source>
</evidence>
<feature type="short sequence motif" description="GXSXG" evidence="3">
    <location>
        <begin position="381"/>
        <end position="385"/>
    </location>
</feature>
<name>A0A8S4QPU8_9NEOP</name>
<dbReference type="EMBL" id="CAKXAJ010010045">
    <property type="protein sequence ID" value="CAH2211385.1"/>
    <property type="molecule type" value="Genomic_DNA"/>
</dbReference>
<keyword evidence="3" id="KW-0442">Lipid degradation</keyword>
<evidence type="ECO:0000256" key="1">
    <source>
        <dbReference type="ARBA" id="ARBA00010240"/>
    </source>
</evidence>
<evidence type="ECO:0000313" key="5">
    <source>
        <dbReference type="EMBL" id="CAH2211385.1"/>
    </source>
</evidence>
<dbReference type="PANTHER" id="PTHR32176">
    <property type="entry name" value="XYLOSE ISOMERASE"/>
    <property type="match status" value="1"/>
</dbReference>
<dbReference type="SUPFAM" id="SSF69279">
    <property type="entry name" value="Phage tail proteins"/>
    <property type="match status" value="1"/>
</dbReference>
<keyword evidence="2 3" id="KW-0443">Lipid metabolism</keyword>
<evidence type="ECO:0000256" key="2">
    <source>
        <dbReference type="ARBA" id="ARBA00023098"/>
    </source>
</evidence>
<proteinExistence type="inferred from homology"/>
<keyword evidence="6" id="KW-1185">Reference proteome</keyword>
<sequence length="645" mass="71951">MTPDFSISVEGILITELIKSRLVSMHITDEAGVISDTAVIHLDDRDSLFEIPRTGAKLNILLGYKETGIVPMGDYIVNEITLQGPPQGLKIKSHAADLKESLKEQVFNEWHQITLNDLVKKIADKHGYQAKVAAEFVNIMISHIDQTAESDMHFLTRLAQIYGAIAKPAGGYLLFVSKGKAKSVTGKTLSTITLTPRDITNWKVKFNERNQYGSVIAYWYDYEKAETITEKVGDQEPSYILRDIYASSDLAQSAASAKLNQLMSNAATLNVTMPGNPELFAEAKINLSGFRKGVYGKWIINRAEHSKIKGLQKSSIALKKGSKTLLRKLMNLSRDKNKKVAKYILSVDGGGIRGIIPAIILAEIESRTKKPISQIFDLMAGTSTGGIIVAGLCKSNKPQYSANDLVGLYQEYGAYIFQSSFWRKSIASWLSGSQYSYRNMEFILNKYFGESTMADVASNLLLTSYDIHNSCEFFFKSWKEKNIKLKDALRATTAAPTYFTPKRLKISQTERVLIDGGVFANNPAACAYASGKRLFPNDEIILLSIGTGGTNRSIKYANSRRFGKIGWIKPLLNVMFASGLDCVDYQLEQVIDDKYIRIQSQLKVASTEMDNITLKNIKFLQQEASKMIEDNQKVIDKFCKQNPKL</sequence>
<evidence type="ECO:0000256" key="3">
    <source>
        <dbReference type="PROSITE-ProRule" id="PRU01161"/>
    </source>
</evidence>
<accession>A0A8S4QPU8</accession>